<dbReference type="PROSITE" id="PS00141">
    <property type="entry name" value="ASP_PROTEASE"/>
    <property type="match status" value="1"/>
</dbReference>
<organism evidence="2 3">
    <name type="scientific">Pontivivens marinum</name>
    <dbReference type="NCBI Taxonomy" id="1690039"/>
    <lineage>
        <taxon>Bacteria</taxon>
        <taxon>Pseudomonadati</taxon>
        <taxon>Pseudomonadota</taxon>
        <taxon>Alphaproteobacteria</taxon>
        <taxon>Rhodobacterales</taxon>
        <taxon>Paracoccaceae</taxon>
        <taxon>Pontivivens</taxon>
    </lineage>
</organism>
<reference evidence="3" key="1">
    <citation type="submission" date="2017-09" db="EMBL/GenBank/DDBJ databases">
        <authorList>
            <person name="Varghese N."/>
            <person name="Submissions S."/>
        </authorList>
    </citation>
    <scope>NUCLEOTIDE SEQUENCE [LARGE SCALE GENOMIC DNA]</scope>
    <source>
        <strain evidence="3">C7</strain>
    </source>
</reference>
<feature type="transmembrane region" description="Helical" evidence="1">
    <location>
        <begin position="6"/>
        <end position="27"/>
    </location>
</feature>
<keyword evidence="2" id="KW-0378">Hydrolase</keyword>
<gene>
    <name evidence="2" type="ORF">SAMN06273572_102345</name>
</gene>
<evidence type="ECO:0000313" key="2">
    <source>
        <dbReference type="EMBL" id="SOH93667.1"/>
    </source>
</evidence>
<protein>
    <submittedName>
        <fullName evidence="2">Aspartyl protease family protein</fullName>
    </submittedName>
</protein>
<sequence>MSSDSAFQLLYLGILLLAIGGSVLTLYRGQFRRMVVQFLIWVAICAALVIGYDNKHLFEGILYEGPQSTDNAGNVTLLRNESGYFEVRALVNETPVTFIVDTGASLIVLSRADATRVGFDLDGLNFTGIASTANGEVRFANVLLDSFTIGKAVDTRVPASVNDGDLDTSLLGLAYLNRFSRIVIDDDRMILER</sequence>
<keyword evidence="1" id="KW-0472">Membrane</keyword>
<keyword evidence="1" id="KW-1133">Transmembrane helix</keyword>
<dbReference type="OrthoDB" id="7595324at2"/>
<evidence type="ECO:0000256" key="1">
    <source>
        <dbReference type="SAM" id="Phobius"/>
    </source>
</evidence>
<keyword evidence="2" id="KW-0645">Protease</keyword>
<dbReference type="AlphaFoldDB" id="A0A2C9CR20"/>
<dbReference type="RefSeq" id="WP_097929232.1">
    <property type="nucleotide sequence ID" value="NZ_OCTN01000002.1"/>
</dbReference>
<dbReference type="Gene3D" id="2.40.70.10">
    <property type="entry name" value="Acid Proteases"/>
    <property type="match status" value="1"/>
</dbReference>
<dbReference type="NCBIfam" id="TIGR02281">
    <property type="entry name" value="clan_AA_DTGA"/>
    <property type="match status" value="1"/>
</dbReference>
<keyword evidence="1" id="KW-0812">Transmembrane</keyword>
<dbReference type="CDD" id="cd05483">
    <property type="entry name" value="retropepsin_like_bacteria"/>
    <property type="match status" value="1"/>
</dbReference>
<dbReference type="Pfam" id="PF13975">
    <property type="entry name" value="gag-asp_proteas"/>
    <property type="match status" value="1"/>
</dbReference>
<dbReference type="InterPro" id="IPR021109">
    <property type="entry name" value="Peptidase_aspartic_dom_sf"/>
</dbReference>
<keyword evidence="3" id="KW-1185">Reference proteome</keyword>
<proteinExistence type="predicted"/>
<dbReference type="SUPFAM" id="SSF50630">
    <property type="entry name" value="Acid proteases"/>
    <property type="match status" value="1"/>
</dbReference>
<dbReference type="GO" id="GO:0006508">
    <property type="term" value="P:proteolysis"/>
    <property type="evidence" value="ECO:0007669"/>
    <property type="project" value="UniProtKB-KW"/>
</dbReference>
<dbReference type="InterPro" id="IPR011969">
    <property type="entry name" value="Clan_AA_Asp_peptidase_C"/>
</dbReference>
<dbReference type="InterPro" id="IPR034122">
    <property type="entry name" value="Retropepsin-like_bacterial"/>
</dbReference>
<dbReference type="InterPro" id="IPR001969">
    <property type="entry name" value="Aspartic_peptidase_AS"/>
</dbReference>
<accession>A0A2C9CR20</accession>
<dbReference type="GO" id="GO:0004190">
    <property type="term" value="F:aspartic-type endopeptidase activity"/>
    <property type="evidence" value="ECO:0007669"/>
    <property type="project" value="InterPro"/>
</dbReference>
<name>A0A2C9CR20_9RHOB</name>
<evidence type="ECO:0000313" key="3">
    <source>
        <dbReference type="Proteomes" id="UP000220034"/>
    </source>
</evidence>
<dbReference type="Proteomes" id="UP000220034">
    <property type="component" value="Unassembled WGS sequence"/>
</dbReference>
<feature type="transmembrane region" description="Helical" evidence="1">
    <location>
        <begin position="34"/>
        <end position="52"/>
    </location>
</feature>
<dbReference type="EMBL" id="OCTN01000002">
    <property type="protein sequence ID" value="SOH93667.1"/>
    <property type="molecule type" value="Genomic_DNA"/>
</dbReference>